<evidence type="ECO:0000256" key="5">
    <source>
        <dbReference type="SAM" id="MobiDB-lite"/>
    </source>
</evidence>
<dbReference type="EMBL" id="JXXN02000285">
    <property type="protein sequence ID" value="THD27915.1"/>
    <property type="molecule type" value="Genomic_DNA"/>
</dbReference>
<evidence type="ECO:0000256" key="2">
    <source>
        <dbReference type="ARBA" id="ARBA00023043"/>
    </source>
</evidence>
<evidence type="ECO:0008006" key="8">
    <source>
        <dbReference type="Google" id="ProtNLM"/>
    </source>
</evidence>
<dbReference type="Gene3D" id="1.25.40.20">
    <property type="entry name" value="Ankyrin repeat-containing domain"/>
    <property type="match status" value="3"/>
</dbReference>
<dbReference type="InterPro" id="IPR051637">
    <property type="entry name" value="Ank_repeat_dom-contain_49"/>
</dbReference>
<dbReference type="SMART" id="SM00248">
    <property type="entry name" value="ANK"/>
    <property type="match status" value="4"/>
</dbReference>
<evidence type="ECO:0000313" key="7">
    <source>
        <dbReference type="Proteomes" id="UP000230066"/>
    </source>
</evidence>
<gene>
    <name evidence="6" type="ORF">D915_001290</name>
</gene>
<feature type="repeat" description="ANK" evidence="3">
    <location>
        <begin position="147"/>
        <end position="180"/>
    </location>
</feature>
<proteinExistence type="predicted"/>
<evidence type="ECO:0000256" key="1">
    <source>
        <dbReference type="ARBA" id="ARBA00022737"/>
    </source>
</evidence>
<name>A0A4E0RJN9_FASHE</name>
<dbReference type="InterPro" id="IPR002110">
    <property type="entry name" value="Ankyrin_rpt"/>
</dbReference>
<evidence type="ECO:0000256" key="4">
    <source>
        <dbReference type="SAM" id="Coils"/>
    </source>
</evidence>
<evidence type="ECO:0000256" key="3">
    <source>
        <dbReference type="PROSITE-ProRule" id="PRU00023"/>
    </source>
</evidence>
<dbReference type="PROSITE" id="PS50088">
    <property type="entry name" value="ANK_REPEAT"/>
    <property type="match status" value="1"/>
</dbReference>
<dbReference type="SUPFAM" id="SSF48403">
    <property type="entry name" value="Ankyrin repeat"/>
    <property type="match status" value="2"/>
</dbReference>
<dbReference type="InterPro" id="IPR036770">
    <property type="entry name" value="Ankyrin_rpt-contain_sf"/>
</dbReference>
<feature type="region of interest" description="Disordered" evidence="5">
    <location>
        <begin position="492"/>
        <end position="516"/>
    </location>
</feature>
<reference evidence="6" key="1">
    <citation type="submission" date="2019-03" db="EMBL/GenBank/DDBJ databases">
        <title>Improved annotation for the trematode Fasciola hepatica.</title>
        <authorList>
            <person name="Choi Y.-J."/>
            <person name="Martin J."/>
            <person name="Mitreva M."/>
        </authorList>
    </citation>
    <scope>NUCLEOTIDE SEQUENCE [LARGE SCALE GENOMIC DNA]</scope>
</reference>
<protein>
    <recommendedName>
        <fullName evidence="8">Ankyrin repeat protein</fullName>
    </recommendedName>
</protein>
<organism evidence="6 7">
    <name type="scientific">Fasciola hepatica</name>
    <name type="common">Liver fluke</name>
    <dbReference type="NCBI Taxonomy" id="6192"/>
    <lineage>
        <taxon>Eukaryota</taxon>
        <taxon>Metazoa</taxon>
        <taxon>Spiralia</taxon>
        <taxon>Lophotrochozoa</taxon>
        <taxon>Platyhelminthes</taxon>
        <taxon>Trematoda</taxon>
        <taxon>Digenea</taxon>
        <taxon>Plagiorchiida</taxon>
        <taxon>Echinostomata</taxon>
        <taxon>Echinostomatoidea</taxon>
        <taxon>Fasciolidae</taxon>
        <taxon>Fasciola</taxon>
    </lineage>
</organism>
<dbReference type="PANTHER" id="PTHR24180">
    <property type="entry name" value="CYCLIN-DEPENDENT KINASE INHIBITOR 2C-RELATED"/>
    <property type="match status" value="1"/>
</dbReference>
<comment type="caution">
    <text evidence="6">The sequence shown here is derived from an EMBL/GenBank/DDBJ whole genome shotgun (WGS) entry which is preliminary data.</text>
</comment>
<keyword evidence="1" id="KW-0677">Repeat</keyword>
<keyword evidence="7" id="KW-1185">Reference proteome</keyword>
<keyword evidence="2 3" id="KW-0040">ANK repeat</keyword>
<dbReference type="AlphaFoldDB" id="A0A4E0RJN9"/>
<dbReference type="Proteomes" id="UP000230066">
    <property type="component" value="Unassembled WGS sequence"/>
</dbReference>
<sequence>METKRNERDVVILHSNMLVSTVAGSVSQCSTVQPTHGEPILVTSSSSEHNKLFCLIRRATVQSFWLAHSVIDPTCGLLQDKESGNGPLHLIILSMHQLRKNSSSFEQSDQEPERDQSVSPDWEGAAISLIYRMVVLGRCPINTRNKAGNTALHLACMRPDSGGLVRHLIRLGADPQLANSSNVRVYYDYSRHQGALVKGFPGLQCGLWSAVQHEDMDSVKLYLRMGCRTVCTQPTGENLYEAAMSTGVYEVVREIDQMRTTNELVAASLALDLDYMERLLSARPGRDKCKLDSVDISFEPHRPLLAELQLVLGRRALPAVELIRRHGKLDETAYFTQLEFENKAFDQCPFVEAVQNANSLADINRAWAVTELPSFKARRRRFSDGATYLHFLVHQYLQNRERPHIQRALIRLMYRVTLLGAEIQARDSSGRTALVLAAETYVRYESTDDGEVNDFMDLNGKRLSVVPKNTPDLRPSTGETVNYNAPLTECSRETSGYEAPVEGDLPEPVEKKESPLSARSLDVPMIVVVDEGDPHIEPEKTLDRFLSQRGSIMLFMEEQERIKHARESLKLMQLQKEMEKVVEKVLKKKEKRERIFCGTPYPDQNLIAVLIQLGIDSKICDPFNRTVQIESYLPRDTILLKSKQSLIEKNVESYGKKFVLGIWPALDDMLHRFTHNSDHFNLESEKQKLLGIIQANLVNIRAKRYNLTALDLIKSLCMNPQSCDSRNTAATLDDSLLPSSVNGQQSTSGPQISSNTLSQSLVNLFQSQIGVTDFAMAAMSGDIERMKYCLAMGNSKSKVSACFRKHFYGISKDGRAIYVTRPLLVSVMEYSTAEAVDLMLTYGANLAQFYHSSDSFGPVAFWAFKDLIPLQTTKIVADRAPINLRDKNGATLLHHSMHLFHRLHPDDQNGRRWVSLILLTLLNRGMDVAVRDCWGRTARDLDRSGTQRALCASREQTMTTTFDSESDEYRGFEETIPDPYELREIVHPVTQKLLSPQQLIDRRVAQLVSMNQIPVIELLLVHGYDAIQEARVGFPEPRSAMDIATSKGYTEMLSILNGADSRQVDVVDLQRAVCEGDDKTFSRLIPEGVLIWSIDWRGRSLLHLAVLHRQRSIALRLVDLCPKLSESRDCLGRTPLHYAICLPDNRGLFLKMVGQLNGVDKRMKDFNDLTIATYGESYELGLSQYRQMIENERQMFTPRWLSTSLSLIPISNTSRETTSEDINSKVDNSAEVSTDRSPMACNLTETALMDILTPGTHPLAFPTPGAFNIAQLHKMRLAVK</sequence>
<feature type="coiled-coil region" evidence="4">
    <location>
        <begin position="564"/>
        <end position="591"/>
    </location>
</feature>
<accession>A0A4E0RJN9</accession>
<dbReference type="PROSITE" id="PS50297">
    <property type="entry name" value="ANK_REP_REGION"/>
    <property type="match status" value="1"/>
</dbReference>
<evidence type="ECO:0000313" key="6">
    <source>
        <dbReference type="EMBL" id="THD27915.1"/>
    </source>
</evidence>
<dbReference type="Pfam" id="PF00023">
    <property type="entry name" value="Ank"/>
    <property type="match status" value="1"/>
</dbReference>
<keyword evidence="4" id="KW-0175">Coiled coil</keyword>
<dbReference type="PANTHER" id="PTHR24180:SF45">
    <property type="entry name" value="POLY [ADP-RIBOSE] POLYMERASE TANKYRASE"/>
    <property type="match status" value="1"/>
</dbReference>